<keyword evidence="2" id="KW-1185">Reference proteome</keyword>
<organism evidence="1 2">
    <name type="scientific">Streptomyces carpaticus</name>
    <dbReference type="NCBI Taxonomy" id="285558"/>
    <lineage>
        <taxon>Bacteria</taxon>
        <taxon>Bacillati</taxon>
        <taxon>Actinomycetota</taxon>
        <taxon>Actinomycetes</taxon>
        <taxon>Kitasatosporales</taxon>
        <taxon>Streptomycetaceae</taxon>
        <taxon>Streptomyces</taxon>
    </lineage>
</organism>
<dbReference type="EMBL" id="JBHGBT010000004">
    <property type="protein sequence ID" value="MFB4193957.1"/>
    <property type="molecule type" value="Genomic_DNA"/>
</dbReference>
<gene>
    <name evidence="1" type="ORF">ACE11A_06245</name>
</gene>
<comment type="caution">
    <text evidence="1">The sequence shown here is derived from an EMBL/GenBank/DDBJ whole genome shotgun (WGS) entry which is preliminary data.</text>
</comment>
<reference evidence="1 2" key="1">
    <citation type="submission" date="2024-09" db="EMBL/GenBank/DDBJ databases">
        <title>Draft genome sequence of multifaceted antimicrobials producing Streptomyces sp. strain FH1.</title>
        <authorList>
            <person name="Hassan F."/>
            <person name="Ali H."/>
            <person name="Hassan N."/>
            <person name="Nawaz A."/>
        </authorList>
    </citation>
    <scope>NUCLEOTIDE SEQUENCE [LARGE SCALE GENOMIC DNA]</scope>
    <source>
        <strain evidence="1 2">FH1</strain>
    </source>
</reference>
<evidence type="ECO:0000313" key="2">
    <source>
        <dbReference type="Proteomes" id="UP001577267"/>
    </source>
</evidence>
<dbReference type="Proteomes" id="UP001577267">
    <property type="component" value="Unassembled WGS sequence"/>
</dbReference>
<protein>
    <submittedName>
        <fullName evidence="1">Uncharacterized protein</fullName>
    </submittedName>
</protein>
<accession>A0ABV4ZIK7</accession>
<dbReference type="RefSeq" id="WP_375061989.1">
    <property type="nucleotide sequence ID" value="NZ_JBHGBT010000004.1"/>
</dbReference>
<sequence length="322" mass="35386">MATGQNVDFPPIQNGMDYLISVMDGLSGDPSPRALKYAVLHLQAATEVLLKARLIAHDWRQVFRNPDKTDLSEFQRGNFQSCSMAETIERLGSKAGVAVSPEEKGHITHLSHQRNRLQHFGLTEPTAAIESRTALVLDFLLDFVHIHLRSGLSGSDLEHVDAQMQTVRSGLNRVKALVDTRLARIQPELDKVAECTVQCPACGRWAMTMAEGEATCRFCGVPWPPEHAAEEYAAEFLGLNHYLVATDGAELPTRCCPECGLEALVRGAHTAADEAGSVALCFGCGERFNRLRGCIRCGELIDRDATDTQVCDSCWEHALSRD</sequence>
<proteinExistence type="predicted"/>
<evidence type="ECO:0000313" key="1">
    <source>
        <dbReference type="EMBL" id="MFB4193957.1"/>
    </source>
</evidence>
<name>A0ABV4ZIK7_9ACTN</name>